<feature type="region of interest" description="Disordered" evidence="1">
    <location>
        <begin position="48"/>
        <end position="85"/>
    </location>
</feature>
<reference evidence="3 4" key="1">
    <citation type="submission" date="2016-07" db="EMBL/GenBank/DDBJ databases">
        <title>Pervasive Adenine N6-methylation of Active Genes in Fungi.</title>
        <authorList>
            <consortium name="DOE Joint Genome Institute"/>
            <person name="Mondo S.J."/>
            <person name="Dannebaum R.O."/>
            <person name="Kuo R.C."/>
            <person name="Labutti K."/>
            <person name="Haridas S."/>
            <person name="Kuo A."/>
            <person name="Salamov A."/>
            <person name="Ahrendt S.R."/>
            <person name="Lipzen A."/>
            <person name="Sullivan W."/>
            <person name="Andreopoulos W.B."/>
            <person name="Clum A."/>
            <person name="Lindquist E."/>
            <person name="Daum C."/>
            <person name="Ramamoorthy G.K."/>
            <person name="Gryganskyi A."/>
            <person name="Culley D."/>
            <person name="Magnuson J.K."/>
            <person name="James T.Y."/>
            <person name="O'Malley M.A."/>
            <person name="Stajich J.E."/>
            <person name="Spatafora J.W."/>
            <person name="Visel A."/>
            <person name="Grigoriev I.V."/>
        </authorList>
    </citation>
    <scope>NUCLEOTIDE SEQUENCE [LARGE SCALE GENOMIC DNA]</scope>
    <source>
        <strain evidence="3 4">NRRL 3301</strain>
    </source>
</reference>
<dbReference type="Proteomes" id="UP000242146">
    <property type="component" value="Unassembled WGS sequence"/>
</dbReference>
<comment type="caution">
    <text evidence="3">The sequence shown here is derived from an EMBL/GenBank/DDBJ whole genome shotgun (WGS) entry which is preliminary data.</text>
</comment>
<dbReference type="PANTHER" id="PTHR24016">
    <property type="entry name" value="CONSERVED OLIGOMERIC GOLGI COMPLEX SUBUNIT 4"/>
    <property type="match status" value="1"/>
</dbReference>
<sequence>MLRVIQQLQQESDIQSDTVIDRFFDSRSIEAKLSEIQQQNVAMMRNHRNVNNNANNPGFASPTLTAASLASPSTSPNPAASHVNHPLVGPRQLDANLLEISLICQRASLFQGFLHERADEEMEKLQQAESVDEFANKDQRFYHKNSLPISSGLSKRLTQLTDAFLLIDDYLLRTSMDKAMSMDDYDASSNQTSTCVDDVFFILKKVVKRSISTYRTDVVASTVQATLKALDHGYIQIFQQRLGSAFTSHDQSTRSDRSMEQSKVNYMVTLNNLDASSEYTHRLTEDMKKEVTRVIWQNEESDRQAVLNVLDKLDAIASKFDQLLHTGMEQLLGQILKPRLRPLFQDAYREVKYVLDEEEYNEAELDDIFVKRFLHGFDNMVQLYKKTLIPSNWSTLMGLLLDVMTSQWERIVMQTRFNQFGALRFDKDLRAIIQHLSNMTEWFSRDKFTRLNQMATLLCFEEPAEIYHYWGSKPSLASWRLTVAEVKKVLSLRLDFDANQVSSLTL</sequence>
<dbReference type="InterPro" id="IPR048684">
    <property type="entry name" value="COG4_C"/>
</dbReference>
<dbReference type="Gene3D" id="1.20.58.1970">
    <property type="match status" value="1"/>
</dbReference>
<proteinExistence type="predicted"/>
<evidence type="ECO:0000259" key="2">
    <source>
        <dbReference type="SMART" id="SM00762"/>
    </source>
</evidence>
<dbReference type="SMART" id="SM00762">
    <property type="entry name" value="Cog4"/>
    <property type="match status" value="1"/>
</dbReference>
<organism evidence="3 4">
    <name type="scientific">Hesseltinella vesiculosa</name>
    <dbReference type="NCBI Taxonomy" id="101127"/>
    <lineage>
        <taxon>Eukaryota</taxon>
        <taxon>Fungi</taxon>
        <taxon>Fungi incertae sedis</taxon>
        <taxon>Mucoromycota</taxon>
        <taxon>Mucoromycotina</taxon>
        <taxon>Mucoromycetes</taxon>
        <taxon>Mucorales</taxon>
        <taxon>Cunninghamellaceae</taxon>
        <taxon>Hesseltinella</taxon>
    </lineage>
</organism>
<name>A0A1X2GC38_9FUNG</name>
<dbReference type="InterPro" id="IPR013167">
    <property type="entry name" value="COG4_M"/>
</dbReference>
<gene>
    <name evidence="3" type="ORF">DM01DRAFT_1363646</name>
</gene>
<accession>A0A1X2GC38</accession>
<dbReference type="Pfam" id="PF20662">
    <property type="entry name" value="COG4_C"/>
    <property type="match status" value="1"/>
</dbReference>
<dbReference type="AlphaFoldDB" id="A0A1X2GC38"/>
<dbReference type="PANTHER" id="PTHR24016:SF0">
    <property type="entry name" value="CONSERVED OLIGOMERIC GOLGI COMPLEX SUBUNIT 4"/>
    <property type="match status" value="1"/>
</dbReference>
<feature type="compositionally biased region" description="Low complexity" evidence="1">
    <location>
        <begin position="48"/>
        <end position="81"/>
    </location>
</feature>
<keyword evidence="4" id="KW-1185">Reference proteome</keyword>
<dbReference type="OrthoDB" id="47059at2759"/>
<dbReference type="EMBL" id="MCGT01000023">
    <property type="protein sequence ID" value="ORX50457.1"/>
    <property type="molecule type" value="Genomic_DNA"/>
</dbReference>
<evidence type="ECO:0000256" key="1">
    <source>
        <dbReference type="SAM" id="MobiDB-lite"/>
    </source>
</evidence>
<dbReference type="InterPro" id="IPR048682">
    <property type="entry name" value="COG4"/>
</dbReference>
<dbReference type="STRING" id="101127.A0A1X2GC38"/>
<dbReference type="Pfam" id="PF08318">
    <property type="entry name" value="COG4_m"/>
    <property type="match status" value="1"/>
</dbReference>
<dbReference type="Gene3D" id="1.10.287.1060">
    <property type="entry name" value="ESAT-6-like"/>
    <property type="match status" value="1"/>
</dbReference>
<protein>
    <recommendedName>
        <fullName evidence="2">COG4 transport protein middle alpha-helical bundle domain-containing protein</fullName>
    </recommendedName>
</protein>
<feature type="domain" description="COG4 transport protein middle alpha-helical bundle" evidence="2">
    <location>
        <begin position="1"/>
        <end position="243"/>
    </location>
</feature>
<evidence type="ECO:0000313" key="4">
    <source>
        <dbReference type="Proteomes" id="UP000242146"/>
    </source>
</evidence>
<evidence type="ECO:0000313" key="3">
    <source>
        <dbReference type="EMBL" id="ORX50457.1"/>
    </source>
</evidence>